<feature type="domain" description="Chalcone/stilbene synthase C-terminal" evidence="4">
    <location>
        <begin position="273"/>
        <end position="414"/>
    </location>
</feature>
<dbReference type="EMBL" id="CP003495">
    <property type="protein sequence ID" value="AFY30348.1"/>
    <property type="molecule type" value="Genomic_DNA"/>
</dbReference>
<dbReference type="GO" id="GO:0030639">
    <property type="term" value="P:polyketide biosynthetic process"/>
    <property type="evidence" value="ECO:0007669"/>
    <property type="project" value="TreeGrafter"/>
</dbReference>
<dbReference type="AlphaFoldDB" id="K9PBP2"/>
<accession>K9PBP2</accession>
<comment type="similarity">
    <text evidence="1">Belongs to the thiolase-like superfamily. Chalcone/stilbene synthases family.</text>
</comment>
<dbReference type="KEGG" id="cgc:Cyagr_3272"/>
<evidence type="ECO:0000313" key="5">
    <source>
        <dbReference type="EMBL" id="AFY30348.1"/>
    </source>
</evidence>
<evidence type="ECO:0000259" key="4">
    <source>
        <dbReference type="Pfam" id="PF02797"/>
    </source>
</evidence>
<dbReference type="InterPro" id="IPR012328">
    <property type="entry name" value="Chalcone/stilbene_synt_C"/>
</dbReference>
<evidence type="ECO:0000256" key="3">
    <source>
        <dbReference type="SAM" id="MobiDB-lite"/>
    </source>
</evidence>
<dbReference type="Gene3D" id="3.40.47.10">
    <property type="match status" value="1"/>
</dbReference>
<dbReference type="Pfam" id="PF02797">
    <property type="entry name" value="Chal_sti_synt_C"/>
    <property type="match status" value="1"/>
</dbReference>
<dbReference type="GO" id="GO:0016747">
    <property type="term" value="F:acyltransferase activity, transferring groups other than amino-acyl groups"/>
    <property type="evidence" value="ECO:0007669"/>
    <property type="project" value="InterPro"/>
</dbReference>
<evidence type="ECO:0000256" key="1">
    <source>
        <dbReference type="ARBA" id="ARBA00005531"/>
    </source>
</evidence>
<gene>
    <name evidence="5" type="ordered locus">Cyagr_3272</name>
</gene>
<dbReference type="eggNOG" id="COG3424">
    <property type="taxonomic scope" value="Bacteria"/>
</dbReference>
<keyword evidence="2" id="KW-0808">Transferase</keyword>
<dbReference type="HOGENOM" id="CLU_034992_0_2_3"/>
<proteinExistence type="inferred from homology"/>
<evidence type="ECO:0000313" key="6">
    <source>
        <dbReference type="Proteomes" id="UP000010388"/>
    </source>
</evidence>
<sequence length="415" mass="45818">MTSTLSRPPVSAPARYPSTRSLQPIRPSAPAACRIGDFRIVDPPFAIPQEQLFGFLVNIFSRAAVAQGEHTSIESARALYAKLFDRFGCSPRLLSRRFTYTEDFLLPPEEWKVFDPEDPLSLGGWGRRREAFKRYTKQIFEDLFAGQRQPPSNLLHVTCTAYESPSAPQLLANSQGWNATHVTQVYHHGCHASVPALRVGSGLVASAMAQGRPEHASVDVVHTELHTLHADPVRRTPDQIVGHSLFGDGVIAYKMWSPDGSTHGSKRAFELLATHEFIIPDTSDLMQWSIVDSGMHMILDKAIPDQIAQHVNTFVHDLYERAGLVKSRDFPGSILAVHPGGPRILDKVRDALSVTEERMAWSRRILLERGNLSSATAPHMWAQILSDHAVRPGNLITTIVFGPGLTAAGAILRVV</sequence>
<dbReference type="OrthoDB" id="9786288at2"/>
<dbReference type="Proteomes" id="UP000010388">
    <property type="component" value="Chromosome"/>
</dbReference>
<name>K9PBP2_CYAGP</name>
<protein>
    <submittedName>
        <fullName evidence="5">Putative naringenin-chalcone synthase</fullName>
    </submittedName>
</protein>
<dbReference type="InterPro" id="IPR011141">
    <property type="entry name" value="Polyketide_synthase_type-III"/>
</dbReference>
<dbReference type="SUPFAM" id="SSF53901">
    <property type="entry name" value="Thiolase-like"/>
    <property type="match status" value="2"/>
</dbReference>
<evidence type="ECO:0000256" key="2">
    <source>
        <dbReference type="ARBA" id="ARBA00022679"/>
    </source>
</evidence>
<dbReference type="STRING" id="292564.Cyagr_3272"/>
<reference evidence="6" key="1">
    <citation type="journal article" date="2013" name="Proc. Natl. Acad. Sci. U.S.A.">
        <title>Improving the coverage of the cyanobacterial phylum using diversity-driven genome sequencing.</title>
        <authorList>
            <person name="Shih P.M."/>
            <person name="Wu D."/>
            <person name="Latifi A."/>
            <person name="Axen S.D."/>
            <person name="Fewer D.P."/>
            <person name="Talla E."/>
            <person name="Calteau A."/>
            <person name="Cai F."/>
            <person name="Tandeau de Marsac N."/>
            <person name="Rippka R."/>
            <person name="Herdman M."/>
            <person name="Sivonen K."/>
            <person name="Coursin T."/>
            <person name="Laurent T."/>
            <person name="Goodwin L."/>
            <person name="Nolan M."/>
            <person name="Davenport K.W."/>
            <person name="Han C.S."/>
            <person name="Rubin E.M."/>
            <person name="Eisen J.A."/>
            <person name="Woyke T."/>
            <person name="Gugger M."/>
            <person name="Kerfeld C.A."/>
        </authorList>
    </citation>
    <scope>NUCLEOTIDE SEQUENCE [LARGE SCALE GENOMIC DNA]</scope>
    <source>
        <strain evidence="6">ATCC 27147 / PCC 6307</strain>
    </source>
</reference>
<organism evidence="5 6">
    <name type="scientific">Cyanobium gracile (strain ATCC 27147 / PCC 6307)</name>
    <dbReference type="NCBI Taxonomy" id="292564"/>
    <lineage>
        <taxon>Bacteria</taxon>
        <taxon>Bacillati</taxon>
        <taxon>Cyanobacteriota</taxon>
        <taxon>Cyanophyceae</taxon>
        <taxon>Synechococcales</taxon>
        <taxon>Prochlorococcaceae</taxon>
        <taxon>Cyanobium</taxon>
    </lineage>
</organism>
<dbReference type="RefSeq" id="WP_015110781.1">
    <property type="nucleotide sequence ID" value="NC_019675.1"/>
</dbReference>
<dbReference type="PANTHER" id="PTHR11877">
    <property type="entry name" value="HYDROXYMETHYLGLUTARYL-COA SYNTHASE"/>
    <property type="match status" value="1"/>
</dbReference>
<feature type="region of interest" description="Disordered" evidence="3">
    <location>
        <begin position="1"/>
        <end position="25"/>
    </location>
</feature>
<dbReference type="InterPro" id="IPR016039">
    <property type="entry name" value="Thiolase-like"/>
</dbReference>
<dbReference type="PANTHER" id="PTHR11877:SF46">
    <property type="entry name" value="TYPE III POLYKETIDE SYNTHASE A"/>
    <property type="match status" value="1"/>
</dbReference>
<dbReference type="PATRIC" id="fig|292564.3.peg.3110"/>